<keyword evidence="5" id="KW-0255">Endonuclease</keyword>
<evidence type="ECO:0000256" key="7">
    <source>
        <dbReference type="ARBA" id="ARBA00022833"/>
    </source>
</evidence>
<dbReference type="InterPro" id="IPR002036">
    <property type="entry name" value="YbeY"/>
</dbReference>
<dbReference type="Proteomes" id="UP000231569">
    <property type="component" value="Unassembled WGS sequence"/>
</dbReference>
<accession>A0A2M8KVD4</accession>
<evidence type="ECO:0008006" key="10">
    <source>
        <dbReference type="Google" id="ProtNLM"/>
    </source>
</evidence>
<evidence type="ECO:0000256" key="2">
    <source>
        <dbReference type="ARBA" id="ARBA00010875"/>
    </source>
</evidence>
<keyword evidence="7" id="KW-0862">Zinc</keyword>
<organism evidence="8 9">
    <name type="scientific">Candidatus Roizmanbacteria bacterium CG10_big_fil_rev_8_21_14_0_10_45_7</name>
    <dbReference type="NCBI Taxonomy" id="1974854"/>
    <lineage>
        <taxon>Bacteria</taxon>
        <taxon>Candidatus Roizmaniibacteriota</taxon>
    </lineage>
</organism>
<reference evidence="9" key="1">
    <citation type="submission" date="2017-09" db="EMBL/GenBank/DDBJ databases">
        <title>Depth-based differentiation of microbial function through sediment-hosted aquifers and enrichment of novel symbionts in the deep terrestrial subsurface.</title>
        <authorList>
            <person name="Probst A.J."/>
            <person name="Ladd B."/>
            <person name="Jarett J.K."/>
            <person name="Geller-Mcgrath D.E."/>
            <person name="Sieber C.M.K."/>
            <person name="Emerson J.B."/>
            <person name="Anantharaman K."/>
            <person name="Thomas B.C."/>
            <person name="Malmstrom R."/>
            <person name="Stieglmeier M."/>
            <person name="Klingl A."/>
            <person name="Woyke T."/>
            <person name="Ryan C.M."/>
            <person name="Banfield J.F."/>
        </authorList>
    </citation>
    <scope>NUCLEOTIDE SEQUENCE [LARGE SCALE GENOMIC DNA]</scope>
</reference>
<sequence length="125" mass="13969">MFMLHIDVSADPRYKIDRRFIRSFLKDGWEKRLLPSGKVSVAFVGSRKARELAKKYLHDDTAHPVITVPHGTKGALFPGGDDVIGEIVICFSQVVIFAAEQDKEINTVISQFLDHAMTVLSNVLS</sequence>
<evidence type="ECO:0000256" key="3">
    <source>
        <dbReference type="ARBA" id="ARBA00022722"/>
    </source>
</evidence>
<name>A0A2M8KVD4_9BACT</name>
<dbReference type="GO" id="GO:0004222">
    <property type="term" value="F:metalloendopeptidase activity"/>
    <property type="evidence" value="ECO:0007669"/>
    <property type="project" value="InterPro"/>
</dbReference>
<dbReference type="AlphaFoldDB" id="A0A2M8KVD4"/>
<evidence type="ECO:0000256" key="5">
    <source>
        <dbReference type="ARBA" id="ARBA00022759"/>
    </source>
</evidence>
<evidence type="ECO:0000256" key="6">
    <source>
        <dbReference type="ARBA" id="ARBA00022801"/>
    </source>
</evidence>
<dbReference type="GO" id="GO:0006364">
    <property type="term" value="P:rRNA processing"/>
    <property type="evidence" value="ECO:0007669"/>
    <property type="project" value="InterPro"/>
</dbReference>
<protein>
    <recommendedName>
        <fullName evidence="10">rRNA maturation RNase YbeY</fullName>
    </recommendedName>
</protein>
<evidence type="ECO:0000313" key="8">
    <source>
        <dbReference type="EMBL" id="PJE63869.1"/>
    </source>
</evidence>
<dbReference type="InterPro" id="IPR023091">
    <property type="entry name" value="MetalPrtase_cat_dom_sf_prd"/>
</dbReference>
<dbReference type="EMBL" id="PFEE01000021">
    <property type="protein sequence ID" value="PJE63869.1"/>
    <property type="molecule type" value="Genomic_DNA"/>
</dbReference>
<keyword evidence="3" id="KW-0540">Nuclease</keyword>
<dbReference type="Gene3D" id="3.40.390.30">
    <property type="entry name" value="Metalloproteases ('zincins'), catalytic domain"/>
    <property type="match status" value="1"/>
</dbReference>
<gene>
    <name evidence="8" type="ORF">COU89_00950</name>
</gene>
<dbReference type="GO" id="GO:0046872">
    <property type="term" value="F:metal ion binding"/>
    <property type="evidence" value="ECO:0007669"/>
    <property type="project" value="UniProtKB-KW"/>
</dbReference>
<comment type="similarity">
    <text evidence="2">Belongs to the endoribonuclease YbeY family.</text>
</comment>
<keyword evidence="4" id="KW-0479">Metal-binding</keyword>
<comment type="caution">
    <text evidence="8">The sequence shown here is derived from an EMBL/GenBank/DDBJ whole genome shotgun (WGS) entry which is preliminary data.</text>
</comment>
<dbReference type="SUPFAM" id="SSF55486">
    <property type="entry name" value="Metalloproteases ('zincins'), catalytic domain"/>
    <property type="match status" value="1"/>
</dbReference>
<evidence type="ECO:0000256" key="1">
    <source>
        <dbReference type="ARBA" id="ARBA00001947"/>
    </source>
</evidence>
<proteinExistence type="inferred from homology"/>
<dbReference type="GO" id="GO:0004519">
    <property type="term" value="F:endonuclease activity"/>
    <property type="evidence" value="ECO:0007669"/>
    <property type="project" value="UniProtKB-KW"/>
</dbReference>
<dbReference type="Pfam" id="PF02130">
    <property type="entry name" value="YbeY"/>
    <property type="match status" value="1"/>
</dbReference>
<keyword evidence="6" id="KW-0378">Hydrolase</keyword>
<evidence type="ECO:0000313" key="9">
    <source>
        <dbReference type="Proteomes" id="UP000231569"/>
    </source>
</evidence>
<comment type="cofactor">
    <cofactor evidence="1">
        <name>Zn(2+)</name>
        <dbReference type="ChEBI" id="CHEBI:29105"/>
    </cofactor>
</comment>
<evidence type="ECO:0000256" key="4">
    <source>
        <dbReference type="ARBA" id="ARBA00022723"/>
    </source>
</evidence>